<feature type="chain" id="PRO_5045866310" evidence="1">
    <location>
        <begin position="21"/>
        <end position="272"/>
    </location>
</feature>
<feature type="signal peptide" evidence="1">
    <location>
        <begin position="1"/>
        <end position="20"/>
    </location>
</feature>
<dbReference type="RefSeq" id="WP_189377664.1">
    <property type="nucleotide sequence ID" value="NZ_BNAH01000005.1"/>
</dbReference>
<comment type="caution">
    <text evidence="2">The sequence shown here is derived from an EMBL/GenBank/DDBJ whole genome shotgun (WGS) entry which is preliminary data.</text>
</comment>
<reference evidence="3" key="1">
    <citation type="journal article" date="2019" name="Int. J. Syst. Evol. Microbiol.">
        <title>The Global Catalogue of Microorganisms (GCM) 10K type strain sequencing project: providing services to taxonomists for standard genome sequencing and annotation.</title>
        <authorList>
            <consortium name="The Broad Institute Genomics Platform"/>
            <consortium name="The Broad Institute Genome Sequencing Center for Infectious Disease"/>
            <person name="Wu L."/>
            <person name="Ma J."/>
        </authorList>
    </citation>
    <scope>NUCLEOTIDE SEQUENCE [LARGE SCALE GENOMIC DNA]</scope>
    <source>
        <strain evidence="3">CGMCC 1.15922</strain>
    </source>
</reference>
<dbReference type="EMBL" id="BNAH01000005">
    <property type="protein sequence ID" value="GHE86890.1"/>
    <property type="molecule type" value="Genomic_DNA"/>
</dbReference>
<keyword evidence="1" id="KW-0732">Signal</keyword>
<gene>
    <name evidence="2" type="ORF">GCM10011501_15170</name>
</gene>
<dbReference type="InterPro" id="IPR026387">
    <property type="entry name" value="OMP_w_GlyGly"/>
</dbReference>
<sequence length="272" mass="30450">MKKIFFAATLTALFTTNAQADTVGLYLGGQIWQSEASGVFGEESQLIDFNLKKEQQVNYFVAIEHPLPLLPNVRISSTTLDTTGNTTFLQEFSFGDEVFPDGETVDANFKVSYIDYSVYYELFDNSGFSFDIGGSVRSFMDDITIAGPPDFIDECTPIDIPNHCITNGESIEITQKGKIDTDELVPMLYLASQFNIPLTNVSIFAQGDFSLVSDHSLSDYQVGLSYRLIKSRMGDFNLTLGYRVVRMEFEDLDNLYTELDFKGVFFGAIAHF</sequence>
<name>A0ABQ3INV3_9GAMM</name>
<evidence type="ECO:0000313" key="3">
    <source>
        <dbReference type="Proteomes" id="UP000626370"/>
    </source>
</evidence>
<keyword evidence="3" id="KW-1185">Reference proteome</keyword>
<accession>A0ABQ3INV3</accession>
<dbReference type="NCBIfam" id="TIGR04219">
    <property type="entry name" value="OMP_w_GlyGly"/>
    <property type="match status" value="1"/>
</dbReference>
<evidence type="ECO:0000313" key="2">
    <source>
        <dbReference type="EMBL" id="GHE86890.1"/>
    </source>
</evidence>
<evidence type="ECO:0000256" key="1">
    <source>
        <dbReference type="SAM" id="SignalP"/>
    </source>
</evidence>
<protein>
    <submittedName>
        <fullName evidence="2">Outer membrane protein</fullName>
    </submittedName>
</protein>
<dbReference type="Proteomes" id="UP000626370">
    <property type="component" value="Unassembled WGS sequence"/>
</dbReference>
<proteinExistence type="predicted"/>
<organism evidence="2 3">
    <name type="scientific">Thalassotalea profundi</name>
    <dbReference type="NCBI Taxonomy" id="2036687"/>
    <lineage>
        <taxon>Bacteria</taxon>
        <taxon>Pseudomonadati</taxon>
        <taxon>Pseudomonadota</taxon>
        <taxon>Gammaproteobacteria</taxon>
        <taxon>Alteromonadales</taxon>
        <taxon>Colwelliaceae</taxon>
        <taxon>Thalassotalea</taxon>
    </lineage>
</organism>